<feature type="chain" id="PRO_5012314336" evidence="1">
    <location>
        <begin position="26"/>
        <end position="264"/>
    </location>
</feature>
<comment type="caution">
    <text evidence="2">The sequence shown here is derived from an EMBL/GenBank/DDBJ whole genome shotgun (WGS) entry which is preliminary data.</text>
</comment>
<protein>
    <submittedName>
        <fullName evidence="2">Uncharacterized protein</fullName>
    </submittedName>
</protein>
<evidence type="ECO:0000256" key="1">
    <source>
        <dbReference type="SAM" id="SignalP"/>
    </source>
</evidence>
<gene>
    <name evidence="2" type="ORF">COA71_08980</name>
</gene>
<proteinExistence type="predicted"/>
<sequence length="264" mass="29635">MKINRHKFHCFTLLISLMASAYTFAQRGAPPVPPQTPREAALIDLTGVWVSVISEDWRWRMLTPLRGDFANIPLNAEGKRVGMAWDPEQDRAFGLECKAYGAANLMRVPGRLEISWEDDQTLAIRTDAGNQTRRLHFNESTMPSEPQSLQGYSMANWEKPLGTGDGSFTPPFFGARVGTAPRSLEVSTSNLTGGYLRKNGVPYSDQTTVQEFFDYHVLPNGEEWFTVTTIVRDPVYLRTAYITSTDFKKQNDMSGWNPSPCSAE</sequence>
<dbReference type="Proteomes" id="UP000228987">
    <property type="component" value="Unassembled WGS sequence"/>
</dbReference>
<reference evidence="3" key="1">
    <citation type="submission" date="2017-08" db="EMBL/GenBank/DDBJ databases">
        <title>A dynamic microbial community with high functional redundancy inhabits the cold, oxic subseafloor aquifer.</title>
        <authorList>
            <person name="Tully B.J."/>
            <person name="Wheat C.G."/>
            <person name="Glazer B.T."/>
            <person name="Huber J.A."/>
        </authorList>
    </citation>
    <scope>NUCLEOTIDE SEQUENCE [LARGE SCALE GENOMIC DNA]</scope>
</reference>
<dbReference type="AlphaFoldDB" id="A0A2A5CBD8"/>
<evidence type="ECO:0000313" key="3">
    <source>
        <dbReference type="Proteomes" id="UP000228987"/>
    </source>
</evidence>
<evidence type="ECO:0000313" key="2">
    <source>
        <dbReference type="EMBL" id="PCJ41169.1"/>
    </source>
</evidence>
<name>A0A2A5CBD8_9GAMM</name>
<keyword evidence="1" id="KW-0732">Signal</keyword>
<feature type="signal peptide" evidence="1">
    <location>
        <begin position="1"/>
        <end position="25"/>
    </location>
</feature>
<organism evidence="2 3">
    <name type="scientific">SAR86 cluster bacterium</name>
    <dbReference type="NCBI Taxonomy" id="2030880"/>
    <lineage>
        <taxon>Bacteria</taxon>
        <taxon>Pseudomonadati</taxon>
        <taxon>Pseudomonadota</taxon>
        <taxon>Gammaproteobacteria</taxon>
        <taxon>SAR86 cluster</taxon>
    </lineage>
</organism>
<accession>A0A2A5CBD8</accession>
<dbReference type="EMBL" id="NVWI01000006">
    <property type="protein sequence ID" value="PCJ41169.1"/>
    <property type="molecule type" value="Genomic_DNA"/>
</dbReference>